<dbReference type="Pfam" id="PF09371">
    <property type="entry name" value="Tex_N"/>
    <property type="match status" value="1"/>
</dbReference>
<dbReference type="Gene3D" id="2.40.50.140">
    <property type="entry name" value="Nucleic acid-binding proteins"/>
    <property type="match status" value="1"/>
</dbReference>
<dbReference type="SMART" id="SM00316">
    <property type="entry name" value="S1"/>
    <property type="match status" value="1"/>
</dbReference>
<dbReference type="InterPro" id="IPR055179">
    <property type="entry name" value="Tex-like_central_region"/>
</dbReference>
<dbReference type="InterPro" id="IPR023319">
    <property type="entry name" value="Tex-like_HTH_dom_sf"/>
</dbReference>
<dbReference type="EMBL" id="JZXN01000017">
    <property type="protein sequence ID" value="KKB26769.1"/>
    <property type="molecule type" value="Genomic_DNA"/>
</dbReference>
<gene>
    <name evidence="3" type="ORF">MMELEA_01520</name>
</gene>
<evidence type="ECO:0000256" key="1">
    <source>
        <dbReference type="SAM" id="Coils"/>
    </source>
</evidence>
<dbReference type="GO" id="GO:0003735">
    <property type="term" value="F:structural constituent of ribosome"/>
    <property type="evidence" value="ECO:0007669"/>
    <property type="project" value="TreeGrafter"/>
</dbReference>
<dbReference type="Gene3D" id="1.10.3500.10">
    <property type="entry name" value="Tex N-terminal region-like"/>
    <property type="match status" value="1"/>
</dbReference>
<dbReference type="SUPFAM" id="SSF47781">
    <property type="entry name" value="RuvA domain 2-like"/>
    <property type="match status" value="2"/>
</dbReference>
<dbReference type="Pfam" id="PF17674">
    <property type="entry name" value="HHH_9"/>
    <property type="match status" value="1"/>
</dbReference>
<dbReference type="AlphaFoldDB" id="A0A0F5H0G1"/>
<keyword evidence="1" id="KW-0175">Coiled coil</keyword>
<dbReference type="InterPro" id="IPR010994">
    <property type="entry name" value="RuvA_2-like"/>
</dbReference>
<dbReference type="Proteomes" id="UP000033750">
    <property type="component" value="Unassembled WGS sequence"/>
</dbReference>
<dbReference type="InterPro" id="IPR006641">
    <property type="entry name" value="YqgF/RNaseH-like_dom"/>
</dbReference>
<accession>A0A0F5H0G1</accession>
<dbReference type="InterPro" id="IPR023323">
    <property type="entry name" value="Tex-like_dom_sf"/>
</dbReference>
<dbReference type="InterPro" id="IPR012340">
    <property type="entry name" value="NA-bd_OB-fold"/>
</dbReference>
<dbReference type="SUPFAM" id="SSF50249">
    <property type="entry name" value="Nucleic acid-binding proteins"/>
    <property type="match status" value="1"/>
</dbReference>
<dbReference type="Gene3D" id="3.30.420.140">
    <property type="entry name" value="YqgF/RNase H-like domain"/>
    <property type="match status" value="1"/>
</dbReference>
<dbReference type="InterPro" id="IPR041692">
    <property type="entry name" value="HHH_9"/>
</dbReference>
<dbReference type="InterPro" id="IPR050437">
    <property type="entry name" value="Ribos_protein_bS1-like"/>
</dbReference>
<dbReference type="SMART" id="SM00732">
    <property type="entry name" value="YqgFc"/>
    <property type="match status" value="1"/>
</dbReference>
<feature type="domain" description="S1 motif" evidence="2">
    <location>
        <begin position="642"/>
        <end position="714"/>
    </location>
</feature>
<dbReference type="PANTHER" id="PTHR10724">
    <property type="entry name" value="30S RIBOSOMAL PROTEIN S1"/>
    <property type="match status" value="1"/>
</dbReference>
<proteinExistence type="predicted"/>
<protein>
    <submittedName>
        <fullName evidence="3">Transcription accessory protein (S1 RNA-binding domain)</fullName>
    </submittedName>
</protein>
<keyword evidence="4" id="KW-1185">Reference proteome</keyword>
<dbReference type="InterPro" id="IPR012337">
    <property type="entry name" value="RNaseH-like_sf"/>
</dbReference>
<comment type="caution">
    <text evidence="3">The sequence shown here is derived from an EMBL/GenBank/DDBJ whole genome shotgun (WGS) entry which is preliminary data.</text>
</comment>
<dbReference type="GO" id="GO:0006139">
    <property type="term" value="P:nucleobase-containing compound metabolic process"/>
    <property type="evidence" value="ECO:0007669"/>
    <property type="project" value="InterPro"/>
</dbReference>
<dbReference type="PROSITE" id="PS50126">
    <property type="entry name" value="S1"/>
    <property type="match status" value="1"/>
</dbReference>
<dbReference type="Pfam" id="PF12836">
    <property type="entry name" value="HHH_3"/>
    <property type="match status" value="1"/>
</dbReference>
<dbReference type="PATRIC" id="fig|1264554.4.peg.184"/>
<reference evidence="3 4" key="1">
    <citation type="submission" date="2015-03" db="EMBL/GenBank/DDBJ databases">
        <title>Genome sequence of Mycoplasma meleagridis strain ATCC 25294.</title>
        <authorList>
            <person name="Yacoub E."/>
            <person name="Blanchard A."/>
            <person name="Sirand-Pugnet P."/>
            <person name="Mardassi B.B.A."/>
        </authorList>
    </citation>
    <scope>NUCLEOTIDE SEQUENCE [LARGE SCALE GENOMIC DNA]</scope>
    <source>
        <strain evidence="3 4">ATCC 25294</strain>
    </source>
</reference>
<evidence type="ECO:0000313" key="3">
    <source>
        <dbReference type="EMBL" id="KKB26769.1"/>
    </source>
</evidence>
<sequence length="714" mass="82018">MNISITNVAKQMNLKESQVETVLNMLSEGSTVPFIARYRQAQTEGLNEEQIQEINVLYQYDVELNKRKETILGKLEEAKLLTEELKNQINNVTKKSELENIYEPFKVGKKTKATEAISLGLEPLAKIIFDNEDPKFNPYKEAQKYINENVKSVEFAIEQAQYIISQWISQDVNTREFVKEVIKKTGFIITKKKKNAIDENENFVNYYEHKEKLSYIPNHRVLAINRAENKKIISYDIEFNEKMIKYELNNKYFKVKTTGNIIKNSLLDALERLIYPSIIREIKNDLFEKAEEQAIKIFAEQIEAMLMWPAVKGKKILSIDPGYGHGCKMAVLDENGKLLATQKMYPNIPQKETIKSEKIVNDLINKYEVDIIVIGNGTASRETEEFIANLIQKRKQLDSSKKIGYAIVSEIGASVYSASQSAIEEFPNLSVEERSAVNIGRKFQDPLNELIKIDPKSIGVGQYQHDLNQKELSKNLDFKVDKVVNLVGIDINTATKDILVHISGLNKKTAENIVSYREKNKFNNRQEVKNVKGLGEKAYEQAIGFLRIHDSKNFFDRTSIHPENYELAYKIVEYLNLDLNNIDKNIINKQDLNELSKKFNDNSYNIKQILESLLNPTKDVRDSKEGYKIKDSILTIDDLKEGMKIDASVLNITDFAIFAYVGLKESAFIHKSSINYKNNSDFDIHSLFKPGDNLEIIITEIDKEKNKIKAKIDL</sequence>
<dbReference type="InterPro" id="IPR037027">
    <property type="entry name" value="YqgF/RNaseH-like_dom_sf"/>
</dbReference>
<dbReference type="Pfam" id="PF16921">
    <property type="entry name" value="Tex_YqgF"/>
    <property type="match status" value="1"/>
</dbReference>
<evidence type="ECO:0000313" key="4">
    <source>
        <dbReference type="Proteomes" id="UP000033750"/>
    </source>
</evidence>
<dbReference type="FunFam" id="1.10.10.650:FF:000001">
    <property type="entry name" value="S1 RNA-binding domain 1"/>
    <property type="match status" value="1"/>
</dbReference>
<dbReference type="OrthoDB" id="9804714at2"/>
<dbReference type="RefSeq" id="WP_046097103.1">
    <property type="nucleotide sequence ID" value="NZ_JZXN01000017.1"/>
</dbReference>
<dbReference type="Pfam" id="PF22706">
    <property type="entry name" value="Tex_central_region"/>
    <property type="match status" value="1"/>
</dbReference>
<dbReference type="InterPro" id="IPR018974">
    <property type="entry name" value="Tex-like_N"/>
</dbReference>
<dbReference type="Gene3D" id="1.10.10.650">
    <property type="entry name" value="RuvA domain 2-like"/>
    <property type="match status" value="1"/>
</dbReference>
<organism evidence="3 4">
    <name type="scientific">Mycoplasmopsis meleagridis ATCC 25294</name>
    <dbReference type="NCBI Taxonomy" id="1264554"/>
    <lineage>
        <taxon>Bacteria</taxon>
        <taxon>Bacillati</taxon>
        <taxon>Mycoplasmatota</taxon>
        <taxon>Mycoplasmoidales</taxon>
        <taxon>Metamycoplasmataceae</taxon>
        <taxon>Mycoplasmopsis</taxon>
    </lineage>
</organism>
<dbReference type="GO" id="GO:0003729">
    <property type="term" value="F:mRNA binding"/>
    <property type="evidence" value="ECO:0007669"/>
    <property type="project" value="TreeGrafter"/>
</dbReference>
<dbReference type="SUPFAM" id="SSF53098">
    <property type="entry name" value="Ribonuclease H-like"/>
    <property type="match status" value="1"/>
</dbReference>
<dbReference type="Gene3D" id="1.10.150.310">
    <property type="entry name" value="Tex RuvX-like domain-like"/>
    <property type="match status" value="1"/>
</dbReference>
<name>A0A0F5H0G1_9BACT</name>
<dbReference type="FunFam" id="3.30.420.140:FF:000001">
    <property type="entry name" value="RNA-binding transcriptional accessory protein"/>
    <property type="match status" value="1"/>
</dbReference>
<dbReference type="InterPro" id="IPR032639">
    <property type="entry name" value="Tex_YqgF"/>
</dbReference>
<dbReference type="PANTHER" id="PTHR10724:SF10">
    <property type="entry name" value="S1 RNA-BINDING DOMAIN-CONTAINING PROTEIN 1"/>
    <property type="match status" value="1"/>
</dbReference>
<dbReference type="STRING" id="29561.MM26B8_04230"/>
<feature type="coiled-coil region" evidence="1">
    <location>
        <begin position="68"/>
        <end position="95"/>
    </location>
</feature>
<dbReference type="GO" id="GO:0006412">
    <property type="term" value="P:translation"/>
    <property type="evidence" value="ECO:0007669"/>
    <property type="project" value="TreeGrafter"/>
</dbReference>
<evidence type="ECO:0000259" key="2">
    <source>
        <dbReference type="PROSITE" id="PS50126"/>
    </source>
</evidence>
<dbReference type="InterPro" id="IPR003029">
    <property type="entry name" value="S1_domain"/>
</dbReference>
<dbReference type="SUPFAM" id="SSF158832">
    <property type="entry name" value="Tex N-terminal region-like"/>
    <property type="match status" value="1"/>
</dbReference>
<dbReference type="Pfam" id="PF00575">
    <property type="entry name" value="S1"/>
    <property type="match status" value="1"/>
</dbReference>